<accession>A0A2P2PBJ2</accession>
<sequence length="48" mass="5408">MAKMECATGVLSNHRILIKLKGKIHSIMIRPSILYSSECLADNKHVKK</sequence>
<evidence type="ECO:0000313" key="1">
    <source>
        <dbReference type="EMBL" id="MBX52095.1"/>
    </source>
</evidence>
<dbReference type="AlphaFoldDB" id="A0A2P2PBJ2"/>
<organism evidence="1">
    <name type="scientific">Rhizophora mucronata</name>
    <name type="common">Asiatic mangrove</name>
    <dbReference type="NCBI Taxonomy" id="61149"/>
    <lineage>
        <taxon>Eukaryota</taxon>
        <taxon>Viridiplantae</taxon>
        <taxon>Streptophyta</taxon>
        <taxon>Embryophyta</taxon>
        <taxon>Tracheophyta</taxon>
        <taxon>Spermatophyta</taxon>
        <taxon>Magnoliopsida</taxon>
        <taxon>eudicotyledons</taxon>
        <taxon>Gunneridae</taxon>
        <taxon>Pentapetalae</taxon>
        <taxon>rosids</taxon>
        <taxon>fabids</taxon>
        <taxon>Malpighiales</taxon>
        <taxon>Rhizophoraceae</taxon>
        <taxon>Rhizophora</taxon>
    </lineage>
</organism>
<name>A0A2P2PBJ2_RHIMU</name>
<protein>
    <submittedName>
        <fullName evidence="1">Uncharacterized protein</fullName>
    </submittedName>
</protein>
<reference evidence="1" key="1">
    <citation type="submission" date="2018-02" db="EMBL/GenBank/DDBJ databases">
        <title>Rhizophora mucronata_Transcriptome.</title>
        <authorList>
            <person name="Meera S.P."/>
            <person name="Sreeshan A."/>
            <person name="Augustine A."/>
        </authorList>
    </citation>
    <scope>NUCLEOTIDE SEQUENCE</scope>
    <source>
        <tissue evidence="1">Leaf</tissue>
    </source>
</reference>
<proteinExistence type="predicted"/>
<dbReference type="EMBL" id="GGEC01071611">
    <property type="protein sequence ID" value="MBX52095.1"/>
    <property type="molecule type" value="Transcribed_RNA"/>
</dbReference>